<organism evidence="1">
    <name type="scientific">hydrothermal vent metagenome</name>
    <dbReference type="NCBI Taxonomy" id="652676"/>
    <lineage>
        <taxon>unclassified sequences</taxon>
        <taxon>metagenomes</taxon>
        <taxon>ecological metagenomes</taxon>
    </lineage>
</organism>
<gene>
    <name evidence="1" type="ORF">MNB_SUP05-SYMBIONT-7-784</name>
</gene>
<evidence type="ECO:0008006" key="2">
    <source>
        <dbReference type="Google" id="ProtNLM"/>
    </source>
</evidence>
<dbReference type="Pfam" id="PF11536">
    <property type="entry name" value="DUF3226"/>
    <property type="match status" value="1"/>
</dbReference>
<evidence type="ECO:0000313" key="1">
    <source>
        <dbReference type="EMBL" id="SFV88100.1"/>
    </source>
</evidence>
<protein>
    <recommendedName>
        <fullName evidence="2">DUF4435 domain-containing protein</fullName>
    </recommendedName>
</protein>
<dbReference type="InterPro" id="IPR024508">
    <property type="entry name" value="DUF3226"/>
</dbReference>
<dbReference type="AlphaFoldDB" id="A0A1W1E2A3"/>
<reference evidence="1" key="1">
    <citation type="submission" date="2016-10" db="EMBL/GenBank/DDBJ databases">
        <authorList>
            <person name="de Groot N.N."/>
        </authorList>
    </citation>
    <scope>NUCLEOTIDE SEQUENCE</scope>
</reference>
<name>A0A1W1E2A3_9ZZZZ</name>
<proteinExistence type="predicted"/>
<sequence>MKNCKSDNILLTEGATDCRVIKKFCENNNINDKNFSFCNCGRQSLVFHRIKTILKGSIGHRPNAVGIIIDADSSLSKCYEEVKQELKKYDNLPSEFPKEGLIIEQECLPKLGIWIMPNNKDKGTLEDFYLQLTDINTDFIEDVIKKAKYRNLTSFKPQHRNKAIVQTYFAWQDRPGAPLKDSLNRVELDNNKDIAIAFKKWLTDLFN</sequence>
<dbReference type="EMBL" id="FPIA01000009">
    <property type="protein sequence ID" value="SFV88100.1"/>
    <property type="molecule type" value="Genomic_DNA"/>
</dbReference>
<accession>A0A1W1E2A3</accession>